<proteinExistence type="predicted"/>
<dbReference type="OrthoDB" id="1442094at2"/>
<dbReference type="EMBL" id="CP002305">
    <property type="protein sequence ID" value="ADQ17864.1"/>
    <property type="molecule type" value="Genomic_DNA"/>
</dbReference>
<name>E4RUH3_LEAB4</name>
<dbReference type="HOGENOM" id="CLU_157827_0_0_10"/>
<accession>E4RUH3</accession>
<dbReference type="KEGG" id="lby:Lbys_2170"/>
<dbReference type="RefSeq" id="WP_013408910.1">
    <property type="nucleotide sequence ID" value="NC_014655.1"/>
</dbReference>
<evidence type="ECO:0000313" key="2">
    <source>
        <dbReference type="Proteomes" id="UP000007435"/>
    </source>
</evidence>
<dbReference type="AlphaFoldDB" id="E4RUH3"/>
<dbReference type="STRING" id="649349.Lbys_2170"/>
<organism evidence="1 2">
    <name type="scientific">Leadbetterella byssophila (strain DSM 17132 / JCM 16389 / KACC 11308 / NBRC 106382 / 4M15)</name>
    <dbReference type="NCBI Taxonomy" id="649349"/>
    <lineage>
        <taxon>Bacteria</taxon>
        <taxon>Pseudomonadati</taxon>
        <taxon>Bacteroidota</taxon>
        <taxon>Cytophagia</taxon>
        <taxon>Cytophagales</taxon>
        <taxon>Leadbetterellaceae</taxon>
        <taxon>Leadbetterella</taxon>
    </lineage>
</organism>
<evidence type="ECO:0000313" key="1">
    <source>
        <dbReference type="EMBL" id="ADQ17864.1"/>
    </source>
</evidence>
<gene>
    <name evidence="1" type="ordered locus">Lbys_2170</name>
</gene>
<dbReference type="Proteomes" id="UP000007435">
    <property type="component" value="Chromosome"/>
</dbReference>
<sequence length="113" mass="13051">MSKSELYSTSKGRSLQCDLSNSIYIEFREYTWKFSITDFLVFRKNLHSVNVKELLFNLSDECDFVSLQHAKLSSTVTLTLCDLIQLRELVDGTKFSLELVSMIHEVLGDYEVV</sequence>
<reference key="1">
    <citation type="submission" date="2010-11" db="EMBL/GenBank/DDBJ databases">
        <title>The complete genome of Leadbetterella byssophila DSM 17132.</title>
        <authorList>
            <consortium name="US DOE Joint Genome Institute (JGI-PGF)"/>
            <person name="Lucas S."/>
            <person name="Copeland A."/>
            <person name="Lapidus A."/>
            <person name="Glavina del Rio T."/>
            <person name="Dalin E."/>
            <person name="Tice H."/>
            <person name="Bruce D."/>
            <person name="Goodwin L."/>
            <person name="Pitluck S."/>
            <person name="Kyrpides N."/>
            <person name="Mavromatis K."/>
            <person name="Ivanova N."/>
            <person name="Teshima H."/>
            <person name="Brettin T."/>
            <person name="Detter J.C."/>
            <person name="Han C."/>
            <person name="Tapia R."/>
            <person name="Land M."/>
            <person name="Hauser L."/>
            <person name="Markowitz V."/>
            <person name="Cheng J.-F."/>
            <person name="Hugenholtz P."/>
            <person name="Woyke T."/>
            <person name="Wu D."/>
            <person name="Tindall B."/>
            <person name="Pomrenke H.G."/>
            <person name="Brambilla E."/>
            <person name="Klenk H.-P."/>
            <person name="Eisen J.A."/>
        </authorList>
    </citation>
    <scope>NUCLEOTIDE SEQUENCE [LARGE SCALE GENOMIC DNA]</scope>
    <source>
        <strain>DSM 17132</strain>
    </source>
</reference>
<protein>
    <submittedName>
        <fullName evidence="1">Uncharacterized protein</fullName>
    </submittedName>
</protein>
<keyword evidence="2" id="KW-1185">Reference proteome</keyword>
<reference evidence="1 2" key="2">
    <citation type="journal article" date="2011" name="Stand. Genomic Sci.">
        <title>Complete genome sequence of Leadbetterella byssophila type strain (4M15).</title>
        <authorList>
            <person name="Abt B."/>
            <person name="Teshima H."/>
            <person name="Lucas S."/>
            <person name="Lapidus A."/>
            <person name="Del Rio T.G."/>
            <person name="Nolan M."/>
            <person name="Tice H."/>
            <person name="Cheng J.F."/>
            <person name="Pitluck S."/>
            <person name="Liolios K."/>
            <person name="Pagani I."/>
            <person name="Ivanova N."/>
            <person name="Mavromatis K."/>
            <person name="Pati A."/>
            <person name="Tapia R."/>
            <person name="Han C."/>
            <person name="Goodwin L."/>
            <person name="Chen A."/>
            <person name="Palaniappan K."/>
            <person name="Land M."/>
            <person name="Hauser L."/>
            <person name="Chang Y.J."/>
            <person name="Jeffries C.D."/>
            <person name="Rohde M."/>
            <person name="Goker M."/>
            <person name="Tindall B.J."/>
            <person name="Detter J.C."/>
            <person name="Woyke T."/>
            <person name="Bristow J."/>
            <person name="Eisen J.A."/>
            <person name="Markowitz V."/>
            <person name="Hugenholtz P."/>
            <person name="Klenk H.P."/>
            <person name="Kyrpides N.C."/>
        </authorList>
    </citation>
    <scope>NUCLEOTIDE SEQUENCE [LARGE SCALE GENOMIC DNA]</scope>
    <source>
        <strain evidence="2">DSM 17132 / JCM 16389 / KACC 11308 / NBRC 106382 / 4M15</strain>
    </source>
</reference>